<dbReference type="AlphaFoldDB" id="A0A4Z2HB77"/>
<gene>
    <name evidence="1" type="ORF">EYF80_026744</name>
</gene>
<reference evidence="1 2" key="1">
    <citation type="submission" date="2019-03" db="EMBL/GenBank/DDBJ databases">
        <title>First draft genome of Liparis tanakae, snailfish: a comprehensive survey of snailfish specific genes.</title>
        <authorList>
            <person name="Kim W."/>
            <person name="Song I."/>
            <person name="Jeong J.-H."/>
            <person name="Kim D."/>
            <person name="Kim S."/>
            <person name="Ryu S."/>
            <person name="Song J.Y."/>
            <person name="Lee S.K."/>
        </authorList>
    </citation>
    <scope>NUCLEOTIDE SEQUENCE [LARGE SCALE GENOMIC DNA]</scope>
    <source>
        <tissue evidence="1">Muscle</tissue>
    </source>
</reference>
<accession>A0A4Z2HB77</accession>
<protein>
    <submittedName>
        <fullName evidence="1">Uncharacterized protein</fullName>
    </submittedName>
</protein>
<keyword evidence="2" id="KW-1185">Reference proteome</keyword>
<evidence type="ECO:0000313" key="1">
    <source>
        <dbReference type="EMBL" id="TNN63016.1"/>
    </source>
</evidence>
<dbReference type="EMBL" id="SRLO01000281">
    <property type="protein sequence ID" value="TNN63016.1"/>
    <property type="molecule type" value="Genomic_DNA"/>
</dbReference>
<dbReference type="Proteomes" id="UP000314294">
    <property type="component" value="Unassembled WGS sequence"/>
</dbReference>
<evidence type="ECO:0000313" key="2">
    <source>
        <dbReference type="Proteomes" id="UP000314294"/>
    </source>
</evidence>
<name>A0A4Z2HB77_9TELE</name>
<proteinExistence type="predicted"/>
<sequence>MTMHYLWLRWLRDCSPPYSIARHFDPSLAAPNFFMNGEAGMVMGLPTLVLKRFTREFLGVLNASSSVDAAVEAILSQDDT</sequence>
<organism evidence="1 2">
    <name type="scientific">Liparis tanakae</name>
    <name type="common">Tanaka's snailfish</name>
    <dbReference type="NCBI Taxonomy" id="230148"/>
    <lineage>
        <taxon>Eukaryota</taxon>
        <taxon>Metazoa</taxon>
        <taxon>Chordata</taxon>
        <taxon>Craniata</taxon>
        <taxon>Vertebrata</taxon>
        <taxon>Euteleostomi</taxon>
        <taxon>Actinopterygii</taxon>
        <taxon>Neopterygii</taxon>
        <taxon>Teleostei</taxon>
        <taxon>Neoteleostei</taxon>
        <taxon>Acanthomorphata</taxon>
        <taxon>Eupercaria</taxon>
        <taxon>Perciformes</taxon>
        <taxon>Cottioidei</taxon>
        <taxon>Cottales</taxon>
        <taxon>Liparidae</taxon>
        <taxon>Liparis</taxon>
    </lineage>
</organism>
<comment type="caution">
    <text evidence="1">The sequence shown here is derived from an EMBL/GenBank/DDBJ whole genome shotgun (WGS) entry which is preliminary data.</text>
</comment>